<dbReference type="AlphaFoldDB" id="A0A7C5TIB8"/>
<name>A0A7C5TIB8_9CREN</name>
<dbReference type="InterPro" id="IPR000683">
    <property type="entry name" value="Gfo/Idh/MocA-like_OxRdtase_N"/>
</dbReference>
<dbReference type="InterPro" id="IPR050463">
    <property type="entry name" value="Gfo/Idh/MocA_oxidrdct_glycsds"/>
</dbReference>
<evidence type="ECO:0000313" key="4">
    <source>
        <dbReference type="EMBL" id="HHP82575.1"/>
    </source>
</evidence>
<accession>A0A7C5TIB8</accession>
<evidence type="ECO:0000259" key="2">
    <source>
        <dbReference type="Pfam" id="PF01408"/>
    </source>
</evidence>
<evidence type="ECO:0000256" key="1">
    <source>
        <dbReference type="ARBA" id="ARBA00023002"/>
    </source>
</evidence>
<dbReference type="Pfam" id="PF22725">
    <property type="entry name" value="GFO_IDH_MocA_C3"/>
    <property type="match status" value="1"/>
</dbReference>
<dbReference type="PANTHER" id="PTHR43818:SF11">
    <property type="entry name" value="BCDNA.GH03377"/>
    <property type="match status" value="1"/>
</dbReference>
<organism evidence="4">
    <name type="scientific">Ignisphaera aggregans</name>
    <dbReference type="NCBI Taxonomy" id="334771"/>
    <lineage>
        <taxon>Archaea</taxon>
        <taxon>Thermoproteota</taxon>
        <taxon>Thermoprotei</taxon>
        <taxon>Desulfurococcales</taxon>
        <taxon>Desulfurococcaceae</taxon>
        <taxon>Ignisphaera</taxon>
    </lineage>
</organism>
<dbReference type="GO" id="GO:0000166">
    <property type="term" value="F:nucleotide binding"/>
    <property type="evidence" value="ECO:0007669"/>
    <property type="project" value="InterPro"/>
</dbReference>
<dbReference type="GO" id="GO:0016491">
    <property type="term" value="F:oxidoreductase activity"/>
    <property type="evidence" value="ECO:0007669"/>
    <property type="project" value="UniProtKB-KW"/>
</dbReference>
<dbReference type="EMBL" id="DRZI01000341">
    <property type="protein sequence ID" value="HHP82575.1"/>
    <property type="molecule type" value="Genomic_DNA"/>
</dbReference>
<gene>
    <name evidence="4" type="ORF">ENM84_07940</name>
</gene>
<comment type="caution">
    <text evidence="4">The sequence shown here is derived from an EMBL/GenBank/DDBJ whole genome shotgun (WGS) entry which is preliminary data.</text>
</comment>
<feature type="domain" description="Gfo/Idh/MocA-like oxidoreductase N-terminal" evidence="2">
    <location>
        <begin position="6"/>
        <end position="123"/>
    </location>
</feature>
<reference evidence="4" key="1">
    <citation type="journal article" date="2020" name="mSystems">
        <title>Genome- and Community-Level Interaction Insights into Carbon Utilization and Element Cycling Functions of Hydrothermarchaeota in Hydrothermal Sediment.</title>
        <authorList>
            <person name="Zhou Z."/>
            <person name="Liu Y."/>
            <person name="Xu W."/>
            <person name="Pan J."/>
            <person name="Luo Z.H."/>
            <person name="Li M."/>
        </authorList>
    </citation>
    <scope>NUCLEOTIDE SEQUENCE [LARGE SCALE GENOMIC DNA]</scope>
    <source>
        <strain evidence="4">SpSt-1121</strain>
    </source>
</reference>
<feature type="domain" description="GFO/IDH/MocA-like oxidoreductase" evidence="3">
    <location>
        <begin position="133"/>
        <end position="272"/>
    </location>
</feature>
<dbReference type="Gene3D" id="3.40.50.720">
    <property type="entry name" value="NAD(P)-binding Rossmann-like Domain"/>
    <property type="match status" value="1"/>
</dbReference>
<dbReference type="SUPFAM" id="SSF51735">
    <property type="entry name" value="NAD(P)-binding Rossmann-fold domains"/>
    <property type="match status" value="1"/>
</dbReference>
<proteinExistence type="predicted"/>
<protein>
    <submittedName>
        <fullName evidence="4">Gfo/Idh/MocA family oxidoreductase</fullName>
    </submittedName>
</protein>
<keyword evidence="1" id="KW-0560">Oxidoreductase</keyword>
<sequence length="371" mass="41494">MSKKLKISFIGLGGIVSYAHLPAIKELGLQIDSCVDIDESRTKIFVEKTGCKGYTDYREMLRNENPDVVLIATPNSFHAPIAIDALENDAHVYIEKPMATNIEEALKIVDTMYKKNRFAVVGHNGRFDYKTSTAAKLIHRGVIGKIYHVRGFILRQRGIPPVSTFIKKSLAKGGAVFDIASHAVDMLLYLSGYPKPLSVKGFTYRAFGNRLDEFGMNYPQPPQPGMISEVEDFGSAYIIFEDNIDMYVEVSWASYIKENKVEYVVLGDKGGIHIDTNSLSYITSIEKEFFIASPPLVPQVNSYKEAWKVFLKAIENNDRSLLCPIATAEQGVIDVAILASIYDSSLSGKEIRIDLPNQLFECIKEQLKCLK</sequence>
<dbReference type="Pfam" id="PF01408">
    <property type="entry name" value="GFO_IDH_MocA"/>
    <property type="match status" value="1"/>
</dbReference>
<dbReference type="SUPFAM" id="SSF55347">
    <property type="entry name" value="Glyceraldehyde-3-phosphate dehydrogenase-like, C-terminal domain"/>
    <property type="match status" value="1"/>
</dbReference>
<dbReference type="Gene3D" id="3.30.360.10">
    <property type="entry name" value="Dihydrodipicolinate Reductase, domain 2"/>
    <property type="match status" value="1"/>
</dbReference>
<dbReference type="InterPro" id="IPR055170">
    <property type="entry name" value="GFO_IDH_MocA-like_dom"/>
</dbReference>
<evidence type="ECO:0000259" key="3">
    <source>
        <dbReference type="Pfam" id="PF22725"/>
    </source>
</evidence>
<dbReference type="InterPro" id="IPR036291">
    <property type="entry name" value="NAD(P)-bd_dom_sf"/>
</dbReference>
<dbReference type="PANTHER" id="PTHR43818">
    <property type="entry name" value="BCDNA.GH03377"/>
    <property type="match status" value="1"/>
</dbReference>